<evidence type="ECO:0000313" key="2">
    <source>
        <dbReference type="EMBL" id="AZI57986.1"/>
    </source>
</evidence>
<gene>
    <name evidence="2" type="ORF">EH165_07370</name>
</gene>
<dbReference type="Proteomes" id="UP000268084">
    <property type="component" value="Chromosome"/>
</dbReference>
<keyword evidence="1" id="KW-0472">Membrane</keyword>
<dbReference type="KEGG" id="nak:EH165_07370"/>
<accession>A0A3G8ZVE3</accession>
<proteinExistence type="predicted"/>
<dbReference type="OrthoDB" id="3831145at2"/>
<keyword evidence="3" id="KW-1185">Reference proteome</keyword>
<feature type="transmembrane region" description="Helical" evidence="1">
    <location>
        <begin position="124"/>
        <end position="149"/>
    </location>
</feature>
<evidence type="ECO:0000313" key="3">
    <source>
        <dbReference type="Proteomes" id="UP000268084"/>
    </source>
</evidence>
<dbReference type="AlphaFoldDB" id="A0A3G8ZVE3"/>
<reference evidence="2 3" key="2">
    <citation type="submission" date="2018-12" db="EMBL/GenBank/DDBJ databases">
        <title>Nakamurella antarcticus sp. nov., isolated from Antarctica South Shetland Islands soil.</title>
        <authorList>
            <person name="Peng F."/>
        </authorList>
    </citation>
    <scope>NUCLEOTIDE SEQUENCE [LARGE SCALE GENOMIC DNA]</scope>
    <source>
        <strain evidence="2 3">S14-144</strain>
    </source>
</reference>
<organism evidence="2 3">
    <name type="scientific">Nakamurella antarctica</name>
    <dbReference type="NCBI Taxonomy" id="1902245"/>
    <lineage>
        <taxon>Bacteria</taxon>
        <taxon>Bacillati</taxon>
        <taxon>Actinomycetota</taxon>
        <taxon>Actinomycetes</taxon>
        <taxon>Nakamurellales</taxon>
        <taxon>Nakamurellaceae</taxon>
        <taxon>Nakamurella</taxon>
    </lineage>
</organism>
<name>A0A3G8ZVE3_9ACTN</name>
<protein>
    <submittedName>
        <fullName evidence="2">Uncharacterized protein</fullName>
    </submittedName>
</protein>
<dbReference type="RefSeq" id="WP_124798896.1">
    <property type="nucleotide sequence ID" value="NZ_CP034170.1"/>
</dbReference>
<keyword evidence="1" id="KW-1133">Transmembrane helix</keyword>
<keyword evidence="1" id="KW-0812">Transmembrane</keyword>
<feature type="transmembrane region" description="Helical" evidence="1">
    <location>
        <begin position="86"/>
        <end position="104"/>
    </location>
</feature>
<sequence>MKAAFFIYLLTAILSLVSAILLVNSTIWARALAEGVLEAQSEADLAGTGLTVGAVINAARLVGVIAGVIFLALYLFFAFKMRAGRNWARIVLTVLSALSIVSQASGFGSVEVNGTAYSDSAEQIVGWLSAGCAVAAIVLMFTTVSNQFFAASKLALGKR</sequence>
<reference evidence="2 3" key="1">
    <citation type="submission" date="2018-11" db="EMBL/GenBank/DDBJ databases">
        <authorList>
            <person name="Da X."/>
        </authorList>
    </citation>
    <scope>NUCLEOTIDE SEQUENCE [LARGE SCALE GENOMIC DNA]</scope>
    <source>
        <strain evidence="2 3">S14-144</strain>
    </source>
</reference>
<evidence type="ECO:0000256" key="1">
    <source>
        <dbReference type="SAM" id="Phobius"/>
    </source>
</evidence>
<dbReference type="EMBL" id="CP034170">
    <property type="protein sequence ID" value="AZI57986.1"/>
    <property type="molecule type" value="Genomic_DNA"/>
</dbReference>
<feature type="transmembrane region" description="Helical" evidence="1">
    <location>
        <begin position="58"/>
        <end position="79"/>
    </location>
</feature>